<keyword evidence="3" id="KW-1185">Reference proteome</keyword>
<evidence type="ECO:0000256" key="1">
    <source>
        <dbReference type="SAM" id="Phobius"/>
    </source>
</evidence>
<evidence type="ECO:0000313" key="3">
    <source>
        <dbReference type="Proteomes" id="UP000825935"/>
    </source>
</evidence>
<gene>
    <name evidence="2" type="ORF">KP509_05G099700</name>
</gene>
<dbReference type="Proteomes" id="UP000825935">
    <property type="component" value="Chromosome 5"/>
</dbReference>
<feature type="transmembrane region" description="Helical" evidence="1">
    <location>
        <begin position="630"/>
        <end position="655"/>
    </location>
</feature>
<name>A0A8T2UWP3_CERRI</name>
<sequence>MLKGKTFVETLMRENSFKGLFGAKKDEDAYEEDDIIAADDSSTSSRSTRKWVRELSSLANVVAARCARSLMLSIEELQEQFNNEISESAKAPTKYARNFLEYCCFRALAVSTRTMDYLSDKDFRRHTFEMMLAWEAPGAADKPVINVSVDSERAVGRDAFVRLGPAIAGVADPVTVYCQFSALTGATGGRLQFSLYDKYLGELDKTIKTMKSLSSSAHLPKLQMVKGENVIELEGTVTTQPVLQHVGVSTWPGRLTLTDHALYFESLGVVSYDKAKKFDLVGNLRQVVKPELTGPWGARLFDKAISCKSTAIPEPFIFEFPEFTGHARRDYWLVTVRELICTHQFARKYQLDELGAGEALSRAVLGIARLKATREVTRCLPDKPESLLTFLTCEEIPGGDLIMEAIARSLQTGDTTNNGKNGISEKSRLYAKTAAATIANLGATGAKKQVAVEDMVLPVGEFLIGELNPIEKAVIQSRDSSKRVELAKSTIDGVKVDGIDMNMAVMKELMVPVSAVLEWIKALQTWEEPFKSAAFLVICSYVVLKNLIGYIIPACLLCLAGFMLWFRQGQGVNSGEVTVTSPASQSTVEQLLALQQGLTELKDLLQAGNIFLLKLRAILFSTLPQATDQVVMVLVIIAFCLAILPWKLMFLLLLWEAFTRQTRFRQDSTERLLRRVREWWYSVPVVPVRLIKVDEEKKKN</sequence>
<comment type="caution">
    <text evidence="2">The sequence shown here is derived from an EMBL/GenBank/DDBJ whole genome shotgun (WGS) entry which is preliminary data.</text>
</comment>
<dbReference type="EMBL" id="CM035410">
    <property type="protein sequence ID" value="KAH7437985.1"/>
    <property type="molecule type" value="Genomic_DNA"/>
</dbReference>
<dbReference type="InterPro" id="IPR006927">
    <property type="entry name" value="DUF639"/>
</dbReference>
<keyword evidence="1" id="KW-0472">Membrane</keyword>
<keyword evidence="1" id="KW-0812">Transmembrane</keyword>
<dbReference type="OMA" id="RFREWWF"/>
<reference evidence="2" key="1">
    <citation type="submission" date="2021-08" db="EMBL/GenBank/DDBJ databases">
        <title>WGS assembly of Ceratopteris richardii.</title>
        <authorList>
            <person name="Marchant D.B."/>
            <person name="Chen G."/>
            <person name="Jenkins J."/>
            <person name="Shu S."/>
            <person name="Leebens-Mack J."/>
            <person name="Grimwood J."/>
            <person name="Schmutz J."/>
            <person name="Soltis P."/>
            <person name="Soltis D."/>
            <person name="Chen Z.-H."/>
        </authorList>
    </citation>
    <scope>NUCLEOTIDE SEQUENCE</scope>
    <source>
        <strain evidence="2">Whitten #5841</strain>
        <tissue evidence="2">Leaf</tissue>
    </source>
</reference>
<keyword evidence="1" id="KW-1133">Transmembrane helix</keyword>
<dbReference type="PANTHER" id="PTHR31860">
    <property type="entry name" value="HEAT-INDUCIBLE TRANSCRIPTION REPRESSOR (DUF639)-RELATED"/>
    <property type="match status" value="1"/>
</dbReference>
<dbReference type="OrthoDB" id="2016709at2759"/>
<protein>
    <submittedName>
        <fullName evidence="2">Uncharacterized protein</fullName>
    </submittedName>
</protein>
<dbReference type="Pfam" id="PF04842">
    <property type="entry name" value="DUF639"/>
    <property type="match status" value="1"/>
</dbReference>
<proteinExistence type="predicted"/>
<dbReference type="AlphaFoldDB" id="A0A8T2UWP3"/>
<organism evidence="2 3">
    <name type="scientific">Ceratopteris richardii</name>
    <name type="common">Triangle waterfern</name>
    <dbReference type="NCBI Taxonomy" id="49495"/>
    <lineage>
        <taxon>Eukaryota</taxon>
        <taxon>Viridiplantae</taxon>
        <taxon>Streptophyta</taxon>
        <taxon>Embryophyta</taxon>
        <taxon>Tracheophyta</taxon>
        <taxon>Polypodiopsida</taxon>
        <taxon>Polypodiidae</taxon>
        <taxon>Polypodiales</taxon>
        <taxon>Pteridineae</taxon>
        <taxon>Pteridaceae</taxon>
        <taxon>Parkerioideae</taxon>
        <taxon>Ceratopteris</taxon>
    </lineage>
</organism>
<evidence type="ECO:0000313" key="2">
    <source>
        <dbReference type="EMBL" id="KAH7437985.1"/>
    </source>
</evidence>
<accession>A0A8T2UWP3</accession>
<dbReference type="PANTHER" id="PTHR31860:SF6">
    <property type="entry name" value="HEAT-INDUCIBLE TRANSCRIPTION REPRESSOR (DUF639)"/>
    <property type="match status" value="1"/>
</dbReference>